<dbReference type="PANTHER" id="PTHR11102:SF147">
    <property type="entry name" value="SEL1L ADAPTOR SUBUNIT OF ERAD E3 UBIQUITIN LIGASE"/>
    <property type="match status" value="1"/>
</dbReference>
<evidence type="ECO:0000313" key="1">
    <source>
        <dbReference type="EMBL" id="TRY16095.1"/>
    </source>
</evidence>
<dbReference type="InterPro" id="IPR050767">
    <property type="entry name" value="Sel1_AlgK"/>
</dbReference>
<dbReference type="RefSeq" id="WP_143562540.1">
    <property type="nucleotide sequence ID" value="NZ_BMPL01000022.1"/>
</dbReference>
<dbReference type="SMART" id="SM00671">
    <property type="entry name" value="SEL1"/>
    <property type="match status" value="3"/>
</dbReference>
<dbReference type="InterPro" id="IPR006597">
    <property type="entry name" value="Sel1-like"/>
</dbReference>
<organism evidence="1 2">
    <name type="scientific">Shewanella hanedai</name>
    <name type="common">Alteromonas hanedai</name>
    <dbReference type="NCBI Taxonomy" id="25"/>
    <lineage>
        <taxon>Bacteria</taxon>
        <taxon>Pseudomonadati</taxon>
        <taxon>Pseudomonadota</taxon>
        <taxon>Gammaproteobacteria</taxon>
        <taxon>Alteromonadales</taxon>
        <taxon>Shewanellaceae</taxon>
        <taxon>Shewanella</taxon>
    </lineage>
</organism>
<gene>
    <name evidence="1" type="ORF">FN961_00210</name>
</gene>
<dbReference type="GO" id="GO:0036503">
    <property type="term" value="P:ERAD pathway"/>
    <property type="evidence" value="ECO:0007669"/>
    <property type="project" value="TreeGrafter"/>
</dbReference>
<dbReference type="EMBL" id="VKGK01000001">
    <property type="protein sequence ID" value="TRY16095.1"/>
    <property type="molecule type" value="Genomic_DNA"/>
</dbReference>
<dbReference type="OrthoDB" id="8561742at2"/>
<dbReference type="Pfam" id="PF08238">
    <property type="entry name" value="Sel1"/>
    <property type="match status" value="4"/>
</dbReference>
<dbReference type="AlphaFoldDB" id="A0A553JUH0"/>
<dbReference type="Proteomes" id="UP000318126">
    <property type="component" value="Unassembled WGS sequence"/>
</dbReference>
<keyword evidence="2" id="KW-1185">Reference proteome</keyword>
<dbReference type="InterPro" id="IPR011990">
    <property type="entry name" value="TPR-like_helical_dom_sf"/>
</dbReference>
<comment type="caution">
    <text evidence="1">The sequence shown here is derived from an EMBL/GenBank/DDBJ whole genome shotgun (WGS) entry which is preliminary data.</text>
</comment>
<accession>A0A553JUH0</accession>
<dbReference type="Gene3D" id="1.25.40.10">
    <property type="entry name" value="Tetratricopeptide repeat domain"/>
    <property type="match status" value="1"/>
</dbReference>
<dbReference type="PANTHER" id="PTHR11102">
    <property type="entry name" value="SEL-1-LIKE PROTEIN"/>
    <property type="match status" value="1"/>
</dbReference>
<reference evidence="2" key="1">
    <citation type="submission" date="2019-07" db="EMBL/GenBank/DDBJ databases">
        <title>Shewanella sp. YLB-08 draft genomic sequence.</title>
        <authorList>
            <person name="Yu L."/>
        </authorList>
    </citation>
    <scope>NUCLEOTIDE SEQUENCE [LARGE SCALE GENOMIC DNA]</scope>
    <source>
        <strain evidence="2">JCM 20706</strain>
    </source>
</reference>
<proteinExistence type="predicted"/>
<name>A0A553JUH0_SHEHA</name>
<sequence length="202" mass="22746">MHLEYDELSLWDDAIRLVSESKYDQAIYLFKSMAKSGIDEALVEIGRLYEMPTSETIEQNFVQAVIYYKKAIALNDDMYAYTALGRLYFFGVGVELDYAQSKQLYLKAANKGGLVATLMLARIYRYGYGVQPDIAKAKEHYDKSIKLGSYVALKESGGFDISCGDFIKGIAKVIKGTWNIFLGVRKDISNYGVIVSECVKDQ</sequence>
<protein>
    <submittedName>
        <fullName evidence="1">Sel1 repeat family protein</fullName>
    </submittedName>
</protein>
<dbReference type="SUPFAM" id="SSF81901">
    <property type="entry name" value="HCP-like"/>
    <property type="match status" value="1"/>
</dbReference>
<evidence type="ECO:0000313" key="2">
    <source>
        <dbReference type="Proteomes" id="UP000318126"/>
    </source>
</evidence>